<dbReference type="InterPro" id="IPR043136">
    <property type="entry name" value="B30.2/SPRY_sf"/>
</dbReference>
<sequence>MSFSTESANGREITADPEHLWQTLTNSEPSEEVRLLRARIAQLERQQPMNSPTSSSAGFDLVAQNGKRRRTEENEAVQGGNEQTKKLGSKMLEELEEWKRVAKLELENKALRAELEHQKLVENHKALQTKMEEYQHKQQQTIDALTEKLMVCINQFSSKHQEHEELLNAHQKLMEEMKEQRERAVLEQQQHQKEINNKIGWLNDDQRVSIDQFSLMQSDQKALLERCNGLEQKQSANSEQQKALNAKIDQGMNQLKEELSAMMEQYQNKQQHGENEDEKLKEIKEEMKNTKELVGRKLEQMEQKLKADNFLKMIVGLERKQKNDQEKLLRKLDEALNATIDQGERIAKMEEYQKQQQQNIDALTKAQKRNNGLTPRNRWDSAACHKDLTLIGPDRLIAQKNGKKRGWSSVFAEQPLPKKGSGIFYYEVKMLGEIYVFIGLGTKQMPLMGESVGDYEGTYAYGSVGNFWGHEVEGRSRRSSNGRPYIEGKPKFSAGDVIGCGINLATRQIIYTMNGRRLETGGLLVDSAADLFPCVSMIYREAKIKANFGPNFEYKF</sequence>
<dbReference type="SUPFAM" id="SSF49899">
    <property type="entry name" value="Concanavalin A-like lectins/glucanases"/>
    <property type="match status" value="1"/>
</dbReference>
<keyword evidence="1" id="KW-0175">Coiled coil</keyword>
<dbReference type="WBParaSite" id="GPLIN_000460700">
    <property type="protein sequence ID" value="GPLIN_000460700"/>
    <property type="gene ID" value="GPLIN_000460700"/>
</dbReference>
<dbReference type="InterPro" id="IPR013320">
    <property type="entry name" value="ConA-like_dom_sf"/>
</dbReference>
<feature type="region of interest" description="Disordered" evidence="2">
    <location>
        <begin position="64"/>
        <end position="86"/>
    </location>
</feature>
<dbReference type="Pfam" id="PF00622">
    <property type="entry name" value="SPRY"/>
    <property type="match status" value="1"/>
</dbReference>
<name>A0A183BVG9_GLOPA</name>
<dbReference type="AlphaFoldDB" id="A0A183BVG9"/>
<evidence type="ECO:0000256" key="2">
    <source>
        <dbReference type="SAM" id="MobiDB-lite"/>
    </source>
</evidence>
<dbReference type="Gene3D" id="2.60.120.920">
    <property type="match status" value="1"/>
</dbReference>
<dbReference type="InterPro" id="IPR044736">
    <property type="entry name" value="Gid1/RanBPM/SPLA_SPRY"/>
</dbReference>
<feature type="domain" description="B30.2/SPRY" evidence="3">
    <location>
        <begin position="356"/>
        <end position="553"/>
    </location>
</feature>
<evidence type="ECO:0000313" key="5">
    <source>
        <dbReference type="WBParaSite" id="GPLIN_000460700"/>
    </source>
</evidence>
<keyword evidence="4" id="KW-1185">Reference proteome</keyword>
<organism evidence="4 5">
    <name type="scientific">Globodera pallida</name>
    <name type="common">Potato cyst nematode worm</name>
    <name type="synonym">Heterodera pallida</name>
    <dbReference type="NCBI Taxonomy" id="36090"/>
    <lineage>
        <taxon>Eukaryota</taxon>
        <taxon>Metazoa</taxon>
        <taxon>Ecdysozoa</taxon>
        <taxon>Nematoda</taxon>
        <taxon>Chromadorea</taxon>
        <taxon>Rhabditida</taxon>
        <taxon>Tylenchina</taxon>
        <taxon>Tylenchomorpha</taxon>
        <taxon>Tylenchoidea</taxon>
        <taxon>Heteroderidae</taxon>
        <taxon>Heteroderinae</taxon>
        <taxon>Globodera</taxon>
    </lineage>
</organism>
<reference evidence="4" key="2">
    <citation type="submission" date="2014-05" db="EMBL/GenBank/DDBJ databases">
        <title>The genome and life-stage specific transcriptomes of Globodera pallida elucidate key aspects of plant parasitism by a cyst nematode.</title>
        <authorList>
            <person name="Cotton J.A."/>
            <person name="Lilley C.J."/>
            <person name="Jones L.M."/>
            <person name="Kikuchi T."/>
            <person name="Reid A.J."/>
            <person name="Thorpe P."/>
            <person name="Tsai I.J."/>
            <person name="Beasley H."/>
            <person name="Blok V."/>
            <person name="Cock P.J.A."/>
            <person name="Van den Akker S.E."/>
            <person name="Holroyd N."/>
            <person name="Hunt M."/>
            <person name="Mantelin S."/>
            <person name="Naghra H."/>
            <person name="Pain A."/>
            <person name="Palomares-Rius J.E."/>
            <person name="Zarowiecki M."/>
            <person name="Berriman M."/>
            <person name="Jones J.T."/>
            <person name="Urwin P.E."/>
        </authorList>
    </citation>
    <scope>NUCLEOTIDE SEQUENCE [LARGE SCALE GENOMIC DNA]</scope>
    <source>
        <strain evidence="4">Lindley</strain>
    </source>
</reference>
<evidence type="ECO:0000259" key="3">
    <source>
        <dbReference type="PROSITE" id="PS50188"/>
    </source>
</evidence>
<reference evidence="4" key="1">
    <citation type="submission" date="2013-12" db="EMBL/GenBank/DDBJ databases">
        <authorList>
            <person name="Aslett M."/>
        </authorList>
    </citation>
    <scope>NUCLEOTIDE SEQUENCE [LARGE SCALE GENOMIC DNA]</scope>
    <source>
        <strain evidence="4">Lindley</strain>
    </source>
</reference>
<dbReference type="InterPro" id="IPR001870">
    <property type="entry name" value="B30.2/SPRY"/>
</dbReference>
<dbReference type="InterPro" id="IPR003877">
    <property type="entry name" value="SPRY_dom"/>
</dbReference>
<evidence type="ECO:0000313" key="4">
    <source>
        <dbReference type="Proteomes" id="UP000050741"/>
    </source>
</evidence>
<reference evidence="5" key="3">
    <citation type="submission" date="2016-06" db="UniProtKB">
        <authorList>
            <consortium name="WormBaseParasite"/>
        </authorList>
    </citation>
    <scope>IDENTIFICATION</scope>
</reference>
<evidence type="ECO:0000256" key="1">
    <source>
        <dbReference type="SAM" id="Coils"/>
    </source>
</evidence>
<dbReference type="SMART" id="SM00449">
    <property type="entry name" value="SPRY"/>
    <property type="match status" value="1"/>
</dbReference>
<dbReference type="CDD" id="cd12885">
    <property type="entry name" value="SPRY_RanBP_like"/>
    <property type="match status" value="1"/>
</dbReference>
<dbReference type="Proteomes" id="UP000050741">
    <property type="component" value="Unassembled WGS sequence"/>
</dbReference>
<protein>
    <submittedName>
        <fullName evidence="5">B30.2/SPRY domain-containing protein</fullName>
    </submittedName>
</protein>
<proteinExistence type="predicted"/>
<accession>A0A183BVG9</accession>
<feature type="coiled-coil region" evidence="1">
    <location>
        <begin position="101"/>
        <end position="194"/>
    </location>
</feature>
<feature type="region of interest" description="Disordered" evidence="2">
    <location>
        <begin position="1"/>
        <end position="28"/>
    </location>
</feature>
<dbReference type="PROSITE" id="PS50188">
    <property type="entry name" value="B302_SPRY"/>
    <property type="match status" value="1"/>
</dbReference>
<feature type="coiled-coil region" evidence="1">
    <location>
        <begin position="245"/>
        <end position="369"/>
    </location>
</feature>